<comment type="cofactor">
    <cofactor evidence="1">
        <name>Zn(2+)</name>
        <dbReference type="ChEBI" id="CHEBI:29105"/>
    </cofactor>
</comment>
<evidence type="ECO:0000313" key="10">
    <source>
        <dbReference type="EMBL" id="QXM23650.1"/>
    </source>
</evidence>
<feature type="chain" id="PRO_5037057043" evidence="8">
    <location>
        <begin position="22"/>
        <end position="452"/>
    </location>
</feature>
<feature type="domain" description="Peptidase M48" evidence="9">
    <location>
        <begin position="52"/>
        <end position="223"/>
    </location>
</feature>
<keyword evidence="3" id="KW-0479">Metal-binding</keyword>
<evidence type="ECO:0000259" key="9">
    <source>
        <dbReference type="Pfam" id="PF01435"/>
    </source>
</evidence>
<keyword evidence="6 10" id="KW-0482">Metalloprotease</keyword>
<feature type="compositionally biased region" description="Basic and acidic residues" evidence="7">
    <location>
        <begin position="441"/>
        <end position="452"/>
    </location>
</feature>
<reference evidence="10" key="1">
    <citation type="submission" date="2021-06" db="EMBL/GenBank/DDBJ databases">
        <title>Elioraea tepida, sp. nov., a moderately thermophilic aerobic anoxygenic phototrophic bacterium isolated from an alkaline siliceous hot spring mat community in Yellowstone National Park, WY, USA.</title>
        <authorList>
            <person name="Saini M.K."/>
            <person name="Yoshida S."/>
            <person name="Sebastian A."/>
            <person name="Hirose S."/>
            <person name="Hara E."/>
            <person name="Tamaki H."/>
            <person name="Soulier N.T."/>
            <person name="Albert I."/>
            <person name="Hanada S."/>
            <person name="Bryant D.A."/>
            <person name="Tank M."/>
        </authorList>
    </citation>
    <scope>NUCLEOTIDE SEQUENCE</scope>
    <source>
        <strain evidence="10">MS-P2</strain>
    </source>
</reference>
<evidence type="ECO:0000256" key="4">
    <source>
        <dbReference type="ARBA" id="ARBA00022801"/>
    </source>
</evidence>
<evidence type="ECO:0000256" key="7">
    <source>
        <dbReference type="SAM" id="MobiDB-lite"/>
    </source>
</evidence>
<evidence type="ECO:0000256" key="3">
    <source>
        <dbReference type="ARBA" id="ARBA00022723"/>
    </source>
</evidence>
<dbReference type="Pfam" id="PF01435">
    <property type="entry name" value="Peptidase_M48"/>
    <property type="match status" value="1"/>
</dbReference>
<proteinExistence type="predicted"/>
<sequence>MTRAAAAAVLLAALLPAGAWAQRGSVILIRDAETENLLRSIYGPLFGAAGLSRGFVQVTIIRDRSINAFVTTGNRMFINTGLIMQATSAAEIAGVLAHETGHVVGGHIARLPEEIRNAQIRALVAALIGAAAGVATRQGEAVAGGAIAGQSMALRELFSFTRTQENAADLTAVTLLNRLNWPVEGLLQLMERLQGQELMLSDRQDPYLRTHPLTRDRIEFLRGQIERRGGDGALPREIEERFAMVRAKLFGFLEGGVAIQRVYPQTDTSPSARYARAIQTFRSGRIDEAVAELDRLIAATPSSPWLHELKGQFLLEGAGRAREATVAYREAVRLAPSEALVRAGLARALLAVDDPGSLRAAAAEAEAALRLDRSLGMAWNTLGMARGRLGEEGLAALALAEEAALSGDLLTQRQMAARAERLLPPGPAKLRAQDLANAAQIEREERRRQERR</sequence>
<dbReference type="CDD" id="cd07324">
    <property type="entry name" value="M48C_Oma1-like"/>
    <property type="match status" value="1"/>
</dbReference>
<evidence type="ECO:0000313" key="11">
    <source>
        <dbReference type="Proteomes" id="UP000694001"/>
    </source>
</evidence>
<evidence type="ECO:0000256" key="6">
    <source>
        <dbReference type="ARBA" id="ARBA00023049"/>
    </source>
</evidence>
<evidence type="ECO:0000256" key="2">
    <source>
        <dbReference type="ARBA" id="ARBA00022670"/>
    </source>
</evidence>
<accession>A0A975YIC1</accession>
<feature type="region of interest" description="Disordered" evidence="7">
    <location>
        <begin position="423"/>
        <end position="452"/>
    </location>
</feature>
<evidence type="ECO:0000256" key="8">
    <source>
        <dbReference type="SAM" id="SignalP"/>
    </source>
</evidence>
<dbReference type="GO" id="GO:0004222">
    <property type="term" value="F:metalloendopeptidase activity"/>
    <property type="evidence" value="ECO:0007669"/>
    <property type="project" value="InterPro"/>
</dbReference>
<evidence type="ECO:0000256" key="1">
    <source>
        <dbReference type="ARBA" id="ARBA00001947"/>
    </source>
</evidence>
<dbReference type="EC" id="3.4.24.-" evidence="10"/>
<evidence type="ECO:0000256" key="5">
    <source>
        <dbReference type="ARBA" id="ARBA00022833"/>
    </source>
</evidence>
<dbReference type="Proteomes" id="UP000694001">
    <property type="component" value="Chromosome"/>
</dbReference>
<dbReference type="GO" id="GO:0046872">
    <property type="term" value="F:metal ion binding"/>
    <property type="evidence" value="ECO:0007669"/>
    <property type="project" value="UniProtKB-KW"/>
</dbReference>
<keyword evidence="11" id="KW-1185">Reference proteome</keyword>
<keyword evidence="2" id="KW-0645">Protease</keyword>
<feature type="signal peptide" evidence="8">
    <location>
        <begin position="1"/>
        <end position="21"/>
    </location>
</feature>
<dbReference type="RefSeq" id="WP_218284531.1">
    <property type="nucleotide sequence ID" value="NZ_CP076448.1"/>
</dbReference>
<keyword evidence="5" id="KW-0862">Zinc</keyword>
<dbReference type="InterPro" id="IPR051156">
    <property type="entry name" value="Mito/Outer_Membr_Metalloprot"/>
</dbReference>
<keyword evidence="4 10" id="KW-0378">Hydrolase</keyword>
<dbReference type="AlphaFoldDB" id="A0A975YIC1"/>
<organism evidence="10 11">
    <name type="scientific">Elioraea tepida</name>
    <dbReference type="NCBI Taxonomy" id="2843330"/>
    <lineage>
        <taxon>Bacteria</taxon>
        <taxon>Pseudomonadati</taxon>
        <taxon>Pseudomonadota</taxon>
        <taxon>Alphaproteobacteria</taxon>
        <taxon>Acetobacterales</taxon>
        <taxon>Elioraeaceae</taxon>
        <taxon>Elioraea</taxon>
    </lineage>
</organism>
<dbReference type="GO" id="GO:0016020">
    <property type="term" value="C:membrane"/>
    <property type="evidence" value="ECO:0007669"/>
    <property type="project" value="TreeGrafter"/>
</dbReference>
<dbReference type="PANTHER" id="PTHR22726:SF1">
    <property type="entry name" value="METALLOENDOPEPTIDASE OMA1, MITOCHONDRIAL"/>
    <property type="match status" value="1"/>
</dbReference>
<protein>
    <submittedName>
        <fullName evidence="10">M48 family metalloprotease</fullName>
        <ecNumber evidence="10">3.4.24.-</ecNumber>
    </submittedName>
</protein>
<dbReference type="EMBL" id="CP076448">
    <property type="protein sequence ID" value="QXM23650.1"/>
    <property type="molecule type" value="Genomic_DNA"/>
</dbReference>
<dbReference type="PANTHER" id="PTHR22726">
    <property type="entry name" value="METALLOENDOPEPTIDASE OMA1"/>
    <property type="match status" value="1"/>
</dbReference>
<keyword evidence="8" id="KW-0732">Signal</keyword>
<gene>
    <name evidence="10" type="ORF">KO353_10020</name>
</gene>
<dbReference type="InterPro" id="IPR001915">
    <property type="entry name" value="Peptidase_M48"/>
</dbReference>
<dbReference type="KEGG" id="elio:KO353_10020"/>
<name>A0A975YIC1_9PROT</name>
<dbReference type="GO" id="GO:0051603">
    <property type="term" value="P:proteolysis involved in protein catabolic process"/>
    <property type="evidence" value="ECO:0007669"/>
    <property type="project" value="TreeGrafter"/>
</dbReference>